<proteinExistence type="predicted"/>
<sequence length="314" mass="35378">MQLRPYQLEAYECTLEKFETVDSALCVLATGLGKTVYAAHLINHFRETGRIMMLAHRAELIYQADNHIQEICEVESDIEMGPEWATSFAEFKSDVVISTVQTQVAGRDGGRMTRFDPNEFSLLIIDEAHHAPAETYKRIIKYYRQNPALKVLGLTATPDRKDKKAMGQIFEEVAYAYDIRDGIDDGWLVPIEQQSVVVEGLDFSAIRTTAGDLNGKDLAEVLEFEEILHGIADPTVQLTGDRKTLVFAASVAHAERLTEIINRHKPESARFVCGTTPKETRKIMFKDFAEKKFQYLVNVGVATEGFDDPGIEWL</sequence>
<comment type="caution">
    <text evidence="2">The sequence shown here is derived from an EMBL/GenBank/DDBJ whole genome shotgun (WGS) entry which is preliminary data.</text>
</comment>
<dbReference type="InterPro" id="IPR050742">
    <property type="entry name" value="Helicase_Restrict-Modif_Enz"/>
</dbReference>
<dbReference type="GO" id="GO:0003677">
    <property type="term" value="F:DNA binding"/>
    <property type="evidence" value="ECO:0007669"/>
    <property type="project" value="InterPro"/>
</dbReference>
<organism evidence="2">
    <name type="scientific">marine sediment metagenome</name>
    <dbReference type="NCBI Taxonomy" id="412755"/>
    <lineage>
        <taxon>unclassified sequences</taxon>
        <taxon>metagenomes</taxon>
        <taxon>ecological metagenomes</taxon>
    </lineage>
</organism>
<dbReference type="InterPro" id="IPR006935">
    <property type="entry name" value="Helicase/UvrB_N"/>
</dbReference>
<evidence type="ECO:0000259" key="1">
    <source>
        <dbReference type="PROSITE" id="PS51192"/>
    </source>
</evidence>
<dbReference type="GO" id="GO:0005524">
    <property type="term" value="F:ATP binding"/>
    <property type="evidence" value="ECO:0007669"/>
    <property type="project" value="InterPro"/>
</dbReference>
<dbReference type="PANTHER" id="PTHR47396">
    <property type="entry name" value="TYPE I RESTRICTION ENZYME ECOKI R PROTEIN"/>
    <property type="match status" value="1"/>
</dbReference>
<dbReference type="SMART" id="SM00487">
    <property type="entry name" value="DEXDc"/>
    <property type="match status" value="1"/>
</dbReference>
<dbReference type="GO" id="GO:0005829">
    <property type="term" value="C:cytosol"/>
    <property type="evidence" value="ECO:0007669"/>
    <property type="project" value="TreeGrafter"/>
</dbReference>
<name>A0A0F9KYB5_9ZZZZ</name>
<gene>
    <name evidence="2" type="ORF">LCGC14_1276070</name>
</gene>
<protein>
    <recommendedName>
        <fullName evidence="1">Helicase ATP-binding domain-containing protein</fullName>
    </recommendedName>
</protein>
<feature type="domain" description="Helicase ATP-binding" evidence="1">
    <location>
        <begin position="15"/>
        <end position="176"/>
    </location>
</feature>
<dbReference type="Pfam" id="PF00271">
    <property type="entry name" value="Helicase_C"/>
    <property type="match status" value="1"/>
</dbReference>
<dbReference type="AlphaFoldDB" id="A0A0F9KYB5"/>
<dbReference type="Pfam" id="PF04851">
    <property type="entry name" value="ResIII"/>
    <property type="match status" value="1"/>
</dbReference>
<dbReference type="PROSITE" id="PS51192">
    <property type="entry name" value="HELICASE_ATP_BIND_1"/>
    <property type="match status" value="1"/>
</dbReference>
<dbReference type="Gene3D" id="3.40.50.300">
    <property type="entry name" value="P-loop containing nucleotide triphosphate hydrolases"/>
    <property type="match status" value="2"/>
</dbReference>
<accession>A0A0F9KYB5</accession>
<dbReference type="InterPro" id="IPR027417">
    <property type="entry name" value="P-loop_NTPase"/>
</dbReference>
<dbReference type="InterPro" id="IPR014001">
    <property type="entry name" value="Helicase_ATP-bd"/>
</dbReference>
<reference evidence="2" key="1">
    <citation type="journal article" date="2015" name="Nature">
        <title>Complex archaea that bridge the gap between prokaryotes and eukaryotes.</title>
        <authorList>
            <person name="Spang A."/>
            <person name="Saw J.H."/>
            <person name="Jorgensen S.L."/>
            <person name="Zaremba-Niedzwiedzka K."/>
            <person name="Martijn J."/>
            <person name="Lind A.E."/>
            <person name="van Eijk R."/>
            <person name="Schleper C."/>
            <person name="Guy L."/>
            <person name="Ettema T.J."/>
        </authorList>
    </citation>
    <scope>NUCLEOTIDE SEQUENCE</scope>
</reference>
<dbReference type="SUPFAM" id="SSF52540">
    <property type="entry name" value="P-loop containing nucleoside triphosphate hydrolases"/>
    <property type="match status" value="2"/>
</dbReference>
<evidence type="ECO:0000313" key="2">
    <source>
        <dbReference type="EMBL" id="KKM86733.1"/>
    </source>
</evidence>
<dbReference type="PANTHER" id="PTHR47396:SF1">
    <property type="entry name" value="ATP-DEPENDENT HELICASE IRC3-RELATED"/>
    <property type="match status" value="1"/>
</dbReference>
<dbReference type="InterPro" id="IPR001650">
    <property type="entry name" value="Helicase_C-like"/>
</dbReference>
<dbReference type="GO" id="GO:0016787">
    <property type="term" value="F:hydrolase activity"/>
    <property type="evidence" value="ECO:0007669"/>
    <property type="project" value="InterPro"/>
</dbReference>
<dbReference type="EMBL" id="LAZR01007209">
    <property type="protein sequence ID" value="KKM86733.1"/>
    <property type="molecule type" value="Genomic_DNA"/>
</dbReference>